<feature type="chain" id="PRO_5043563698" description="Transmembrane protein" evidence="2">
    <location>
        <begin position="30"/>
        <end position="88"/>
    </location>
</feature>
<organism evidence="3 4">
    <name type="scientific">Rhynchospora pubera</name>
    <dbReference type="NCBI Taxonomy" id="906938"/>
    <lineage>
        <taxon>Eukaryota</taxon>
        <taxon>Viridiplantae</taxon>
        <taxon>Streptophyta</taxon>
        <taxon>Embryophyta</taxon>
        <taxon>Tracheophyta</taxon>
        <taxon>Spermatophyta</taxon>
        <taxon>Magnoliopsida</taxon>
        <taxon>Liliopsida</taxon>
        <taxon>Poales</taxon>
        <taxon>Cyperaceae</taxon>
        <taxon>Cyperoideae</taxon>
        <taxon>Rhynchosporeae</taxon>
        <taxon>Rhynchospora</taxon>
    </lineage>
</organism>
<evidence type="ECO:0000256" key="2">
    <source>
        <dbReference type="SAM" id="SignalP"/>
    </source>
</evidence>
<dbReference type="EMBL" id="JAMFTS010000004">
    <property type="protein sequence ID" value="KAJ4764787.1"/>
    <property type="molecule type" value="Genomic_DNA"/>
</dbReference>
<feature type="signal peptide" evidence="2">
    <location>
        <begin position="1"/>
        <end position="29"/>
    </location>
</feature>
<accession>A0AAV8DDT1</accession>
<evidence type="ECO:0000256" key="1">
    <source>
        <dbReference type="SAM" id="MobiDB-lite"/>
    </source>
</evidence>
<reference evidence="3" key="1">
    <citation type="submission" date="2022-08" db="EMBL/GenBank/DDBJ databases">
        <authorList>
            <person name="Marques A."/>
        </authorList>
    </citation>
    <scope>NUCLEOTIDE SEQUENCE</scope>
    <source>
        <strain evidence="3">RhyPub2mFocal</strain>
        <tissue evidence="3">Leaves</tissue>
    </source>
</reference>
<keyword evidence="4" id="KW-1185">Reference proteome</keyword>
<dbReference type="Proteomes" id="UP001140206">
    <property type="component" value="Chromosome 4"/>
</dbReference>
<gene>
    <name evidence="3" type="ORF">LUZ62_075162</name>
</gene>
<evidence type="ECO:0008006" key="5">
    <source>
        <dbReference type="Google" id="ProtNLM"/>
    </source>
</evidence>
<proteinExistence type="predicted"/>
<keyword evidence="2" id="KW-0732">Signal</keyword>
<dbReference type="AlphaFoldDB" id="A0AAV8DDT1"/>
<sequence length="88" mass="9521">MNANCSSIITCLFLLMVLLNSQLVFFTQARPLVEEKHTITRRSLSAQSSSVPKAAVEGMASPTPFPGIEDVRPTQPGHSPGVGNRKKK</sequence>
<feature type="compositionally biased region" description="Polar residues" evidence="1">
    <location>
        <begin position="41"/>
        <end position="51"/>
    </location>
</feature>
<evidence type="ECO:0000313" key="4">
    <source>
        <dbReference type="Proteomes" id="UP001140206"/>
    </source>
</evidence>
<comment type="caution">
    <text evidence="3">The sequence shown here is derived from an EMBL/GenBank/DDBJ whole genome shotgun (WGS) entry which is preliminary data.</text>
</comment>
<name>A0AAV8DDT1_9POAL</name>
<evidence type="ECO:0000313" key="3">
    <source>
        <dbReference type="EMBL" id="KAJ4764787.1"/>
    </source>
</evidence>
<feature type="region of interest" description="Disordered" evidence="1">
    <location>
        <begin position="39"/>
        <end position="88"/>
    </location>
</feature>
<protein>
    <recommendedName>
        <fullName evidence="5">Transmembrane protein</fullName>
    </recommendedName>
</protein>